<dbReference type="RefSeq" id="WP_353897233.1">
    <property type="nucleotide sequence ID" value="NZ_JBEVCJ010000025.1"/>
</dbReference>
<evidence type="ECO:0000313" key="1">
    <source>
        <dbReference type="EMBL" id="MET1256649.1"/>
    </source>
</evidence>
<sequence length="113" mass="12145">MPRVVPMDRLTQISGNYNYVVLENGQLVVGKTGHTSLTSGNAVQAAGELRLYNGNVKWFDNASGHYQPTGDAIGSIAEKALIDAGLKASGKYVPKVWVFDSKLPRGGKWVPAE</sequence>
<dbReference type="EMBL" id="JBEVCJ010000025">
    <property type="protein sequence ID" value="MET1256649.1"/>
    <property type="molecule type" value="Genomic_DNA"/>
</dbReference>
<comment type="caution">
    <text evidence="1">The sequence shown here is derived from an EMBL/GenBank/DDBJ whole genome shotgun (WGS) entry which is preliminary data.</text>
</comment>
<protein>
    <submittedName>
        <fullName evidence="1">Uncharacterized protein</fullName>
    </submittedName>
</protein>
<keyword evidence="2" id="KW-1185">Reference proteome</keyword>
<name>A0ABV2BXJ0_9GAMM</name>
<proteinExistence type="predicted"/>
<dbReference type="Proteomes" id="UP001548189">
    <property type="component" value="Unassembled WGS sequence"/>
</dbReference>
<gene>
    <name evidence="1" type="ORF">ABVT43_16025</name>
</gene>
<organism evidence="1 2">
    <name type="scientific">Aliikangiella maris</name>
    <dbReference type="NCBI Taxonomy" id="3162458"/>
    <lineage>
        <taxon>Bacteria</taxon>
        <taxon>Pseudomonadati</taxon>
        <taxon>Pseudomonadota</taxon>
        <taxon>Gammaproteobacteria</taxon>
        <taxon>Oceanospirillales</taxon>
        <taxon>Pleioneaceae</taxon>
        <taxon>Aliikangiella</taxon>
    </lineage>
</organism>
<reference evidence="1 2" key="1">
    <citation type="submission" date="2024-06" db="EMBL/GenBank/DDBJ databases">
        <authorList>
            <person name="Li F."/>
        </authorList>
    </citation>
    <scope>NUCLEOTIDE SEQUENCE [LARGE SCALE GENOMIC DNA]</scope>
    <source>
        <strain evidence="1 2">GXAS 311</strain>
    </source>
</reference>
<accession>A0ABV2BXJ0</accession>
<evidence type="ECO:0000313" key="2">
    <source>
        <dbReference type="Proteomes" id="UP001548189"/>
    </source>
</evidence>